<gene>
    <name evidence="1" type="ORF">MW046_15540</name>
</gene>
<dbReference type="Proteomes" id="UP000831768">
    <property type="component" value="Plasmid unnamed2"/>
</dbReference>
<evidence type="ECO:0000313" key="2">
    <source>
        <dbReference type="Proteomes" id="UP000831768"/>
    </source>
</evidence>
<protein>
    <submittedName>
        <fullName evidence="1">Uncharacterized protein</fullName>
    </submittedName>
</protein>
<dbReference type="GeneID" id="71929489"/>
<geneLocation type="plasmid" evidence="1 2">
    <name>unnamed2</name>
</geneLocation>
<dbReference type="KEGG" id="haad:MW046_15540"/>
<dbReference type="AlphaFoldDB" id="A0A8U0A6P6"/>
<keyword evidence="1" id="KW-0614">Plasmid</keyword>
<name>A0A8U0A6P6_9EURY</name>
<organism evidence="1 2">
    <name type="scientific">Halocatena salina</name>
    <dbReference type="NCBI Taxonomy" id="2934340"/>
    <lineage>
        <taxon>Archaea</taxon>
        <taxon>Methanobacteriati</taxon>
        <taxon>Methanobacteriota</taxon>
        <taxon>Stenosarchaea group</taxon>
        <taxon>Halobacteria</taxon>
        <taxon>Halobacteriales</taxon>
        <taxon>Natronomonadaceae</taxon>
        <taxon>Halocatena</taxon>
    </lineage>
</organism>
<proteinExistence type="predicted"/>
<sequence length="158" mass="17030">MTISIDRQERVDYGFSVTGNLEVGPLGNSSSGDRAANGYGRGYGANTGADEYLYCGGLESLSDFTCIQLDVDYDYQQLIVRDLTDSADPPYGYEITVSGSLSKADANNDATINGNTVSGKVTGKTDVFDFTGDLLEVIFPTSIKVTFETPYPRLTDEN</sequence>
<accession>A0A8U0A6P6</accession>
<dbReference type="EMBL" id="CP096021">
    <property type="protein sequence ID" value="UPM44805.1"/>
    <property type="molecule type" value="Genomic_DNA"/>
</dbReference>
<dbReference type="RefSeq" id="WP_247995459.1">
    <property type="nucleotide sequence ID" value="NZ_CP096021.1"/>
</dbReference>
<evidence type="ECO:0000313" key="1">
    <source>
        <dbReference type="EMBL" id="UPM44805.1"/>
    </source>
</evidence>
<reference evidence="1" key="1">
    <citation type="submission" date="2022-04" db="EMBL/GenBank/DDBJ databases">
        <title>Halocatena sp. nov., isolated from a salt lake.</title>
        <authorList>
            <person name="Cui H.-L."/>
        </authorList>
    </citation>
    <scope>NUCLEOTIDE SEQUENCE</scope>
    <source>
        <strain evidence="1">AD-1</strain>
        <plasmid evidence="1">unnamed2</plasmid>
    </source>
</reference>
<keyword evidence="2" id="KW-1185">Reference proteome</keyword>